<proteinExistence type="predicted"/>
<dbReference type="SUPFAM" id="SSF56801">
    <property type="entry name" value="Acetyl-CoA synthetase-like"/>
    <property type="match status" value="2"/>
</dbReference>
<keyword evidence="5" id="KW-0012">Acyltransferase</keyword>
<dbReference type="PROSITE" id="PS50075">
    <property type="entry name" value="CARRIER"/>
    <property type="match status" value="3"/>
</dbReference>
<dbReference type="InterPro" id="IPR018201">
    <property type="entry name" value="Ketoacyl_synth_AS"/>
</dbReference>
<dbReference type="Gene3D" id="3.40.47.10">
    <property type="match status" value="1"/>
</dbReference>
<dbReference type="InterPro" id="IPR014031">
    <property type="entry name" value="Ketoacyl_synth_C"/>
</dbReference>
<dbReference type="Gene3D" id="3.30.559.10">
    <property type="entry name" value="Chloramphenicol acetyltransferase-like domain"/>
    <property type="match status" value="1"/>
</dbReference>
<protein>
    <submittedName>
        <fullName evidence="9">Amino acid adenylation domain-containing protein</fullName>
    </submittedName>
</protein>
<dbReference type="NCBIfam" id="TIGR01733">
    <property type="entry name" value="AA-adenyl-dom"/>
    <property type="match status" value="1"/>
</dbReference>
<dbReference type="Pfam" id="PF00668">
    <property type="entry name" value="Condensation"/>
    <property type="match status" value="1"/>
</dbReference>
<evidence type="ECO:0000259" key="7">
    <source>
        <dbReference type="PROSITE" id="PS50075"/>
    </source>
</evidence>
<dbReference type="Pfam" id="PF02801">
    <property type="entry name" value="Ketoacyl-synt_C"/>
    <property type="match status" value="1"/>
</dbReference>
<dbReference type="SUPFAM" id="SSF53901">
    <property type="entry name" value="Thiolase-like"/>
    <property type="match status" value="1"/>
</dbReference>
<dbReference type="InterPro" id="IPR023213">
    <property type="entry name" value="CAT-like_dom_sf"/>
</dbReference>
<keyword evidence="3" id="KW-0597">Phosphoprotein</keyword>
<dbReference type="GO" id="GO:0005829">
    <property type="term" value="C:cytosol"/>
    <property type="evidence" value="ECO:0007669"/>
    <property type="project" value="TreeGrafter"/>
</dbReference>
<evidence type="ECO:0000313" key="9">
    <source>
        <dbReference type="EMBL" id="SDF63307.1"/>
    </source>
</evidence>
<evidence type="ECO:0000256" key="4">
    <source>
        <dbReference type="ARBA" id="ARBA00022679"/>
    </source>
</evidence>
<dbReference type="InterPro" id="IPR020806">
    <property type="entry name" value="PKS_PP-bd"/>
</dbReference>
<dbReference type="PROSITE" id="PS00606">
    <property type="entry name" value="KS3_1"/>
    <property type="match status" value="1"/>
</dbReference>
<dbReference type="GO" id="GO:0031177">
    <property type="term" value="F:phosphopantetheine binding"/>
    <property type="evidence" value="ECO:0007669"/>
    <property type="project" value="InterPro"/>
</dbReference>
<dbReference type="Gene3D" id="3.40.50.720">
    <property type="entry name" value="NAD(P)-binding Rossmann-like Domain"/>
    <property type="match status" value="1"/>
</dbReference>
<evidence type="ECO:0000259" key="8">
    <source>
        <dbReference type="PROSITE" id="PS52004"/>
    </source>
</evidence>
<dbReference type="EMBL" id="FNAX01000009">
    <property type="protein sequence ID" value="SDF63307.1"/>
    <property type="molecule type" value="Genomic_DNA"/>
</dbReference>
<dbReference type="InterPro" id="IPR020841">
    <property type="entry name" value="PKS_Beta-ketoAc_synthase_dom"/>
</dbReference>
<dbReference type="Pfam" id="PF00109">
    <property type="entry name" value="ketoacyl-synt"/>
    <property type="match status" value="1"/>
</dbReference>
<dbReference type="GO" id="GO:0009239">
    <property type="term" value="P:enterobactin biosynthetic process"/>
    <property type="evidence" value="ECO:0007669"/>
    <property type="project" value="TreeGrafter"/>
</dbReference>
<dbReference type="Gene3D" id="3.30.559.30">
    <property type="entry name" value="Nonribosomal peptide synthetase, condensation domain"/>
    <property type="match status" value="1"/>
</dbReference>
<dbReference type="GO" id="GO:0009366">
    <property type="term" value="C:enterobactin synthetase complex"/>
    <property type="evidence" value="ECO:0007669"/>
    <property type="project" value="TreeGrafter"/>
</dbReference>
<dbReference type="Gene3D" id="2.30.38.10">
    <property type="entry name" value="Luciferase, Domain 3"/>
    <property type="match status" value="1"/>
</dbReference>
<dbReference type="InterPro" id="IPR013968">
    <property type="entry name" value="PKS_KR"/>
</dbReference>
<evidence type="ECO:0000256" key="5">
    <source>
        <dbReference type="ARBA" id="ARBA00023315"/>
    </source>
</evidence>
<dbReference type="Gene3D" id="3.40.50.980">
    <property type="match status" value="2"/>
</dbReference>
<keyword evidence="4" id="KW-0808">Transferase</keyword>
<sequence>MTLPRHGTGGPLAHGTPATSATGLAHGVHLQARRTPHAPALVDGRRRFDYAALDAAGAAVAAALDHEGVRPGDAVAVVLPRSWQLLVVVLGALRRGARVVPLDAQSPPERQAHILTDSGSVVLVHGTTPPEGLPDGPRPLPAARLLAGLPDVPEVPDVLDVPGRAGPATGDAGDAGRAAATAEATHPFPERPAGMTLYTSGTTGRPKGVEVPEAGVLRLARPGWLRTEPGQRYSCLSNPAFDAINFELWVPLLTGGCCVVLRDEDVQTPHRLAAALLRERVDTVFVTTALFHAVVDTVPSCFAGTREVLIGGEQLNASAVRRWYAHNAGAATLLHNVYGPTEVCTFALIHPIPEDFEGDVVPVGRPLPETGVLLVAPGTEQPAAPGEVAELLLSGTGVATGYRNLPEETARRFVRLPRQEGGRERFYRTGDLVRAEPDGALTCRGRADRQVKVRGFRIEPAEVERRIAAHPAVRQVHVSTRPHPETAALELLAHLVAEPGLGYEEFDRHLASALPAYMRPHHVYRVDALPHTGNGKVDGRALLRRTDPPWQNPAGAAPAAEVTARQREVLELAERVLGTSGLRPADRWIPSGGDSLRALRLRFEIRRRFGRELTQATVLRSDFAALAEAIDGTPEATRPRHPVPDPPGGARRGPATSEQQRLWLHQRRFPDSRAYTVGQAFRLDGPVDAAALRRALRDLVALHPALRTGFEESPEGLTQFVGDPYDPWTAPADLTAHTPAPDGVQPPPAEAESVLIDTFFGLPHDLSRPRMLDACWLPRPEGGTLLLRLHHIAVDGWSMTLLLRDLSQAYTRALDAPDTPLPDASPAPTPLDHAHWQQRWFAHDTYRTLREESRNRGDAEEEPAEALPSAGPEGTRGRLTHTVLGADRRAAVDRLCAELELSRFELLLGVFACGLYAVTGTTRPRIAAPVTGRAVPEFESSVGMFANTVLLPVTLAPRGALRAEVLRLGAAVRETLDRQDVSLADVLDDRGHPAGESPFDILFVLENTEFDALRLPGVTARPAWRAPAEAKVPLTFSVVERPDGFDCLWEYAAGHFTEAEIEAMDRMFRTGLDLLADRRPGTPAELAAPYRRALPALGRGGAPAPGWTTVAEGFAAQAARTPDAPALRTGDGDITYARLARWAAALAEELRAATQEFEGTSEETDGTETEQRHVALFLEPSVEHVVALLALARLNWTAVPLDPAYPAEPLRQILRQITPVCVLLAPGGGPAFDAVDPGGTVRRTVTLTETEPTPPPPHAGRPLYTLFTSGSTGVPKGVQVHDRTLTNLLHWQAAEGGLTGPAVTQQFSMLSFDVSFQEIFTTLCGGGCLNLVRPEWRHDVPALLDRMEAAGVERVFMPYVALQLLAEHAVHLGRYPSRLREVVTAGEQLVCTDAIRRWFAGLPGARLFNHYGPTETHVVSALCLEGDPALWPERPAIGTPVAGARLRVVDPGDQPLPPGRVGDLLIGGHMASRCYLGDAALNEERFVELPGEGLFYRSGDRASFTPDGLLHYHGRQDQQIKLSGHRLELGQVEAALLRHPDVVNAAVGLEDDALTACLECRAGAPTSRALTEHLAPLLPPHVRIGRFRVLASLPRTPSGKVDRRAALRAPGTELPAASAGTEGASGRERDLSAAFEEATGLPIGPDRTFFEAGASSLGLMRFHLRCGTALGLRFEITDLFEHVTIRALARFLDRREADHGTDHAPGRGTDAGAADAGTDAPRAPASGTVPSSSAERPGTPPAPPGHLEPIAVVGMAVRLPGAPDLASFWDLIRRGGTGIEYFETEGELVGARSAMDGLLDFDPDHFGISPQEARLMDPQQRHMLMTCVEALAHAGVADTSALRVGIVAAAGENTYFQDMLRESDPGRLPDDFQLALHHEKDFLATKAAYHLDLTGPAFTVQAACASSLFALHTAAGLLRQGDADVMLAGGVLVDTRLSGGYRYRPQHIFSEDGHCRAFSDDATGTVGASGIAMLVLKPLRLAREAGDTVYATVTGSAVNNDGADKLGYSAPALAGQREVIRTALRRSGRTGADVGYVEAHGTGTRLGDPVEVGALRQAYDVAESGRTAISSLKSQIGHLGAAAGAAGLVRAALCVHHGIVPPTRDFRAPNPRLGPDPTPFHFPTEARPWPAGRPRVAAVSSFGIGGANAHVVIEAGEEGRPAGEVVPCLPLSASGPAALRADAERVADYLQAHPESYPAVLRHLQSGRPARRWRMAAVCPDPASAVRWLRGAEGAEVEPSGETVAAQGLDARHLAEAFLAGHRLDRPKAPAQAPWDFPPPAFARAAYDFPRTATAATTVEAAEATGAAPGPERLPEERWLHQPHWVRLRRAGTATPADPADPADPAPRPLVLVTDDPAGPARARELRALRPRVVLVTAGETFARLDEDSYRVDPADPEALGQLLDVLDGLGTVDWLHALPLGVPDGPVDEERLRRARRACLDAPAALVRAAAGRTGIVPRPVWLSYRARPVDGPVDRPELALLTGVTEVAPQEGATPGLWVDLPAAELAAVPPLASLLASGEELPTHLALRRGYWWRRDTAPVTAPATAADTGVPAGPDTVHLVLGGTGGIGATLAGWLLERTAGRVLLLSRHPALPEPLTARADRIDLVTADLTAATPDALAALVAERTGRLDTVVHAAGEGTGGLLARRDPATAHAGSLAKLNGALLVERLIERFRPRTALYCSSMAGTLGGVGQYDYAAAAGVLDAFAHHEPERPPHAGDTLRLSLAWDVWREVGMALRVPSADARHRAHLAVGLTVPEGRRTLERALSAGLPHVLVSTTEPQASRAFYAGPAPAPAATAPATPAATVPADAATSASAAVPGEGEAAALVGGWLREWLGLDTLAPDTPLYDLGADSLTLLELIDRIKRHFDVELDLAELSPDVTLTEVLTLLDRSRTPAPPATGALSAGPAPDVPLEVWREGTGEEVLCLVHPVGGDIQAYRALVAGLDPRLTVALIADPALRRPEARPEWTLTERARHYHAALEARFPATRWRRQLAGWSFGAWVALGMAAEAEAAGRPADVLHLLDPPPPGSGPLHQAYGEEELQALFAHELGLGERRAGEAAQEYAERLTRRCLANLRSMAAHDLPPLATTPARVWLARHPAPGLPRLGPPAEQRRLWDTVLTAPSHWEEVETTHYGLVRPPHVTAVTDAVNATVR</sequence>
<dbReference type="InterPro" id="IPR029058">
    <property type="entry name" value="AB_hydrolase_fold"/>
</dbReference>
<dbReference type="GO" id="GO:0006633">
    <property type="term" value="P:fatty acid biosynthetic process"/>
    <property type="evidence" value="ECO:0007669"/>
    <property type="project" value="InterPro"/>
</dbReference>
<feature type="region of interest" description="Disordered" evidence="6">
    <location>
        <begin position="728"/>
        <end position="749"/>
    </location>
</feature>
<dbReference type="InterPro" id="IPR036736">
    <property type="entry name" value="ACP-like_sf"/>
</dbReference>
<dbReference type="Gene3D" id="3.40.50.1820">
    <property type="entry name" value="alpha/beta hydrolase"/>
    <property type="match status" value="1"/>
</dbReference>
<dbReference type="InterPro" id="IPR042099">
    <property type="entry name" value="ANL_N_sf"/>
</dbReference>
<dbReference type="InterPro" id="IPR001031">
    <property type="entry name" value="Thioesterase"/>
</dbReference>
<dbReference type="Pfam" id="PF13193">
    <property type="entry name" value="AMP-binding_C"/>
    <property type="match status" value="2"/>
</dbReference>
<evidence type="ECO:0000256" key="2">
    <source>
        <dbReference type="ARBA" id="ARBA00022450"/>
    </source>
</evidence>
<dbReference type="SUPFAM" id="SSF53474">
    <property type="entry name" value="alpha/beta-Hydrolases"/>
    <property type="match status" value="1"/>
</dbReference>
<dbReference type="Pfam" id="PF00501">
    <property type="entry name" value="AMP-binding"/>
    <property type="match status" value="2"/>
</dbReference>
<feature type="compositionally biased region" description="Low complexity" evidence="6">
    <location>
        <begin position="1706"/>
        <end position="1725"/>
    </location>
</feature>
<dbReference type="SUPFAM" id="SSF51735">
    <property type="entry name" value="NAD(P)-binding Rossmann-fold domains"/>
    <property type="match status" value="2"/>
</dbReference>
<comment type="cofactor">
    <cofactor evidence="1">
        <name>pantetheine 4'-phosphate</name>
        <dbReference type="ChEBI" id="CHEBI:47942"/>
    </cofactor>
</comment>
<dbReference type="OrthoDB" id="9030879at2"/>
<dbReference type="InterPro" id="IPR045851">
    <property type="entry name" value="AMP-bd_C_sf"/>
</dbReference>
<feature type="region of interest" description="Disordered" evidence="6">
    <location>
        <begin position="851"/>
        <end position="878"/>
    </location>
</feature>
<feature type="domain" description="Carrier" evidence="7">
    <location>
        <begin position="2823"/>
        <end position="2899"/>
    </location>
</feature>
<dbReference type="SUPFAM" id="SSF47336">
    <property type="entry name" value="ACP-like"/>
    <property type="match status" value="3"/>
</dbReference>
<feature type="region of interest" description="Disordered" evidence="6">
    <location>
        <begin position="1606"/>
        <end position="1629"/>
    </location>
</feature>
<accession>A0A1G7MNM0</accession>
<dbReference type="SMART" id="SM00823">
    <property type="entry name" value="PKS_PP"/>
    <property type="match status" value="2"/>
</dbReference>
<feature type="domain" description="Carrier" evidence="7">
    <location>
        <begin position="1622"/>
        <end position="1696"/>
    </location>
</feature>
<dbReference type="InterPro" id="IPR009081">
    <property type="entry name" value="PP-bd_ACP"/>
</dbReference>
<dbReference type="Proteomes" id="UP000198614">
    <property type="component" value="Unassembled WGS sequence"/>
</dbReference>
<dbReference type="InterPro" id="IPR000873">
    <property type="entry name" value="AMP-dep_synth/lig_dom"/>
</dbReference>
<dbReference type="SMART" id="SM00825">
    <property type="entry name" value="PKS_KS"/>
    <property type="match status" value="1"/>
</dbReference>
<dbReference type="InterPro" id="IPR057326">
    <property type="entry name" value="KR_dom"/>
</dbReference>
<dbReference type="InterPro" id="IPR001242">
    <property type="entry name" value="Condensation_dom"/>
</dbReference>
<dbReference type="GO" id="GO:0047527">
    <property type="term" value="F:2,3-dihydroxybenzoate-serine ligase activity"/>
    <property type="evidence" value="ECO:0007669"/>
    <property type="project" value="TreeGrafter"/>
</dbReference>
<dbReference type="InterPro" id="IPR025110">
    <property type="entry name" value="AMP-bd_C"/>
</dbReference>
<dbReference type="InterPro" id="IPR010071">
    <property type="entry name" value="AA_adenyl_dom"/>
</dbReference>
<dbReference type="Pfam" id="PF08659">
    <property type="entry name" value="KR"/>
    <property type="match status" value="1"/>
</dbReference>
<feature type="domain" description="Ketosynthase family 3 (KS3)" evidence="8">
    <location>
        <begin position="1747"/>
        <end position="2155"/>
    </location>
</feature>
<dbReference type="Pfam" id="PF16197">
    <property type="entry name" value="KAsynt_C_assoc"/>
    <property type="match status" value="1"/>
</dbReference>
<dbReference type="PROSITE" id="PS52004">
    <property type="entry name" value="KS3_2"/>
    <property type="match status" value="1"/>
</dbReference>
<dbReference type="InterPro" id="IPR006162">
    <property type="entry name" value="Ppantetheine_attach_site"/>
</dbReference>
<evidence type="ECO:0000256" key="3">
    <source>
        <dbReference type="ARBA" id="ARBA00022553"/>
    </source>
</evidence>
<dbReference type="Pfam" id="PF00550">
    <property type="entry name" value="PP-binding"/>
    <property type="match status" value="2"/>
</dbReference>
<gene>
    <name evidence="9" type="ORF">SAMN05216260_109281</name>
</gene>
<evidence type="ECO:0000313" key="10">
    <source>
        <dbReference type="Proteomes" id="UP000198614"/>
    </source>
</evidence>
<dbReference type="Gene3D" id="3.40.50.12780">
    <property type="entry name" value="N-terminal domain of ligase-like"/>
    <property type="match status" value="1"/>
</dbReference>
<feature type="compositionally biased region" description="Low complexity" evidence="6">
    <location>
        <begin position="162"/>
        <end position="182"/>
    </location>
</feature>
<feature type="domain" description="Carrier" evidence="7">
    <location>
        <begin position="560"/>
        <end position="637"/>
    </location>
</feature>
<reference evidence="9 10" key="1">
    <citation type="submission" date="2016-10" db="EMBL/GenBank/DDBJ databases">
        <authorList>
            <person name="de Groot N.N."/>
        </authorList>
    </citation>
    <scope>NUCLEOTIDE SEQUENCE [LARGE SCALE GENOMIC DNA]</scope>
    <source>
        <strain evidence="9 10">CGMCC 4.1859</strain>
    </source>
</reference>
<dbReference type="InterPro" id="IPR014030">
    <property type="entry name" value="Ketoacyl_synth_N"/>
</dbReference>
<dbReference type="GO" id="GO:0043041">
    <property type="term" value="P:amino acid activation for nonribosomal peptide biosynthetic process"/>
    <property type="evidence" value="ECO:0007669"/>
    <property type="project" value="TreeGrafter"/>
</dbReference>
<feature type="region of interest" description="Disordered" evidence="6">
    <location>
        <begin position="1698"/>
        <end position="1747"/>
    </location>
</feature>
<dbReference type="Gene3D" id="3.30.70.3290">
    <property type="match status" value="1"/>
</dbReference>
<dbReference type="InterPro" id="IPR016039">
    <property type="entry name" value="Thiolase-like"/>
</dbReference>
<evidence type="ECO:0000256" key="1">
    <source>
        <dbReference type="ARBA" id="ARBA00001957"/>
    </source>
</evidence>
<dbReference type="PANTHER" id="PTHR45527">
    <property type="entry name" value="NONRIBOSOMAL PEPTIDE SYNTHETASE"/>
    <property type="match status" value="1"/>
</dbReference>
<keyword evidence="2" id="KW-0596">Phosphopantetheine</keyword>
<evidence type="ECO:0000256" key="6">
    <source>
        <dbReference type="SAM" id="MobiDB-lite"/>
    </source>
</evidence>
<dbReference type="PROSITE" id="PS00012">
    <property type="entry name" value="PHOSPHOPANTETHEINE"/>
    <property type="match status" value="1"/>
</dbReference>
<dbReference type="InterPro" id="IPR032821">
    <property type="entry name" value="PKS_assoc"/>
</dbReference>
<dbReference type="SMART" id="SM00822">
    <property type="entry name" value="PKS_KR"/>
    <property type="match status" value="1"/>
</dbReference>
<dbReference type="PANTHER" id="PTHR45527:SF1">
    <property type="entry name" value="FATTY ACID SYNTHASE"/>
    <property type="match status" value="1"/>
</dbReference>
<dbReference type="SUPFAM" id="SSF52777">
    <property type="entry name" value="CoA-dependent acyltransferases"/>
    <property type="match status" value="2"/>
</dbReference>
<name>A0A1G7MNM0_9ACTN</name>
<dbReference type="CDD" id="cd00833">
    <property type="entry name" value="PKS"/>
    <property type="match status" value="1"/>
</dbReference>
<feature type="region of interest" description="Disordered" evidence="6">
    <location>
        <begin position="162"/>
        <end position="209"/>
    </location>
</feature>
<dbReference type="GO" id="GO:0004315">
    <property type="term" value="F:3-oxoacyl-[acyl-carrier-protein] synthase activity"/>
    <property type="evidence" value="ECO:0007669"/>
    <property type="project" value="InterPro"/>
</dbReference>
<dbReference type="Pfam" id="PF00975">
    <property type="entry name" value="Thioesterase"/>
    <property type="match status" value="1"/>
</dbReference>
<dbReference type="InterPro" id="IPR036291">
    <property type="entry name" value="NAD(P)-bd_dom_sf"/>
</dbReference>
<organism evidence="9 10">
    <name type="scientific">Streptomyces griseoaurantiacus</name>
    <dbReference type="NCBI Taxonomy" id="68213"/>
    <lineage>
        <taxon>Bacteria</taxon>
        <taxon>Bacillati</taxon>
        <taxon>Actinomycetota</taxon>
        <taxon>Actinomycetes</taxon>
        <taxon>Kitasatosporales</taxon>
        <taxon>Streptomycetaceae</taxon>
        <taxon>Streptomyces</taxon>
        <taxon>Streptomyces aurantiacus group</taxon>
    </lineage>
</organism>
<dbReference type="Gene3D" id="3.30.300.30">
    <property type="match status" value="2"/>
</dbReference>
<dbReference type="Gene3D" id="1.10.1200.10">
    <property type="entry name" value="ACP-like"/>
    <property type="match status" value="3"/>
</dbReference>
<feature type="region of interest" description="Disordered" evidence="6">
    <location>
        <begin position="630"/>
        <end position="659"/>
    </location>
</feature>